<feature type="chain" id="PRO_5039042732" description="Outer membrane protein beta-barrel domain-containing protein" evidence="1">
    <location>
        <begin position="35"/>
        <end position="207"/>
    </location>
</feature>
<feature type="signal peptide" evidence="1">
    <location>
        <begin position="1"/>
        <end position="34"/>
    </location>
</feature>
<accession>A0A9D9N0H3</accession>
<evidence type="ECO:0000313" key="3">
    <source>
        <dbReference type="Proteomes" id="UP000823617"/>
    </source>
</evidence>
<dbReference type="AlphaFoldDB" id="A0A9D9N0H3"/>
<name>A0A9D9N0H3_9BACT</name>
<evidence type="ECO:0008006" key="4">
    <source>
        <dbReference type="Google" id="ProtNLM"/>
    </source>
</evidence>
<reference evidence="2" key="1">
    <citation type="submission" date="2020-10" db="EMBL/GenBank/DDBJ databases">
        <authorList>
            <person name="Gilroy R."/>
        </authorList>
    </citation>
    <scope>NUCLEOTIDE SEQUENCE</scope>
    <source>
        <strain evidence="2">B1-3475</strain>
    </source>
</reference>
<organism evidence="2 3">
    <name type="scientific">Candidatus Cryptobacteroides intestinigallinarum</name>
    <dbReference type="NCBI Taxonomy" id="2840767"/>
    <lineage>
        <taxon>Bacteria</taxon>
        <taxon>Pseudomonadati</taxon>
        <taxon>Bacteroidota</taxon>
        <taxon>Bacteroidia</taxon>
        <taxon>Bacteroidales</taxon>
        <taxon>Candidatus Cryptobacteroides</taxon>
    </lineage>
</organism>
<gene>
    <name evidence="2" type="ORF">IAC08_06465</name>
</gene>
<comment type="caution">
    <text evidence="2">The sequence shown here is derived from an EMBL/GenBank/DDBJ whole genome shotgun (WGS) entry which is preliminary data.</text>
</comment>
<sequence>MTFPLMASTPIHRISMTALAVIMLLVSSPGQASAAGKTGERYSVSAGGNNVRRIEVEVGGGFTYAGKYAGNQAKPGMVLFIEARHNFPMTPFDISIQAVTGSFSRKEDNLAVNLNAGGIFFADWNWRPGRTAAPFIGLGVGAAAVESMGISSGHVQEAAFVLNPRAGIELFGHLRITLEYKRIRPYCSFLGLNVGFAFGGGPKKRYS</sequence>
<proteinExistence type="predicted"/>
<dbReference type="EMBL" id="JADIMK010000068">
    <property type="protein sequence ID" value="MBO8456031.1"/>
    <property type="molecule type" value="Genomic_DNA"/>
</dbReference>
<reference evidence="2" key="2">
    <citation type="journal article" date="2021" name="PeerJ">
        <title>Extensive microbial diversity within the chicken gut microbiome revealed by metagenomics and culture.</title>
        <authorList>
            <person name="Gilroy R."/>
            <person name="Ravi A."/>
            <person name="Getino M."/>
            <person name="Pursley I."/>
            <person name="Horton D.L."/>
            <person name="Alikhan N.F."/>
            <person name="Baker D."/>
            <person name="Gharbi K."/>
            <person name="Hall N."/>
            <person name="Watson M."/>
            <person name="Adriaenssens E.M."/>
            <person name="Foster-Nyarko E."/>
            <person name="Jarju S."/>
            <person name="Secka A."/>
            <person name="Antonio M."/>
            <person name="Oren A."/>
            <person name="Chaudhuri R.R."/>
            <person name="La Ragione R."/>
            <person name="Hildebrand F."/>
            <person name="Pallen M.J."/>
        </authorList>
    </citation>
    <scope>NUCLEOTIDE SEQUENCE</scope>
    <source>
        <strain evidence="2">B1-3475</strain>
    </source>
</reference>
<evidence type="ECO:0000256" key="1">
    <source>
        <dbReference type="SAM" id="SignalP"/>
    </source>
</evidence>
<evidence type="ECO:0000313" key="2">
    <source>
        <dbReference type="EMBL" id="MBO8456031.1"/>
    </source>
</evidence>
<protein>
    <recommendedName>
        <fullName evidence="4">Outer membrane protein beta-barrel domain-containing protein</fullName>
    </recommendedName>
</protein>
<dbReference type="Proteomes" id="UP000823617">
    <property type="component" value="Unassembled WGS sequence"/>
</dbReference>
<keyword evidence="1" id="KW-0732">Signal</keyword>